<dbReference type="EMBL" id="JACXVP010000009">
    <property type="protein sequence ID" value="KAG5588816.1"/>
    <property type="molecule type" value="Genomic_DNA"/>
</dbReference>
<evidence type="ECO:0000313" key="1">
    <source>
        <dbReference type="EMBL" id="KAG5588816.1"/>
    </source>
</evidence>
<organism evidence="1 2">
    <name type="scientific">Solanum commersonii</name>
    <name type="common">Commerson's wild potato</name>
    <name type="synonym">Commerson's nightshade</name>
    <dbReference type="NCBI Taxonomy" id="4109"/>
    <lineage>
        <taxon>Eukaryota</taxon>
        <taxon>Viridiplantae</taxon>
        <taxon>Streptophyta</taxon>
        <taxon>Embryophyta</taxon>
        <taxon>Tracheophyta</taxon>
        <taxon>Spermatophyta</taxon>
        <taxon>Magnoliopsida</taxon>
        <taxon>eudicotyledons</taxon>
        <taxon>Gunneridae</taxon>
        <taxon>Pentapetalae</taxon>
        <taxon>asterids</taxon>
        <taxon>lamiids</taxon>
        <taxon>Solanales</taxon>
        <taxon>Solanaceae</taxon>
        <taxon>Solanoideae</taxon>
        <taxon>Solaneae</taxon>
        <taxon>Solanum</taxon>
    </lineage>
</organism>
<dbReference type="OrthoDB" id="1813162at2759"/>
<accession>A0A9J5XP04</accession>
<dbReference type="Proteomes" id="UP000824120">
    <property type="component" value="Chromosome 9"/>
</dbReference>
<proteinExistence type="predicted"/>
<protein>
    <submittedName>
        <fullName evidence="1">Uncharacterized protein</fullName>
    </submittedName>
</protein>
<dbReference type="AlphaFoldDB" id="A0A9J5XP04"/>
<evidence type="ECO:0000313" key="2">
    <source>
        <dbReference type="Proteomes" id="UP000824120"/>
    </source>
</evidence>
<sequence length="83" mass="8923">MATPSVIAGHPLRPAPNGINSKFCPLKSISLFRNLSGINSFEFSHISGSLAIAQNVDFFIDSPGRRSGADGYNRNVSFITALR</sequence>
<comment type="caution">
    <text evidence="1">The sequence shown here is derived from an EMBL/GenBank/DDBJ whole genome shotgun (WGS) entry which is preliminary data.</text>
</comment>
<reference evidence="1 2" key="1">
    <citation type="submission" date="2020-09" db="EMBL/GenBank/DDBJ databases">
        <title>De no assembly of potato wild relative species, Solanum commersonii.</title>
        <authorList>
            <person name="Cho K."/>
        </authorList>
    </citation>
    <scope>NUCLEOTIDE SEQUENCE [LARGE SCALE GENOMIC DNA]</scope>
    <source>
        <strain evidence="1">LZ3.2</strain>
        <tissue evidence="1">Leaf</tissue>
    </source>
</reference>
<keyword evidence="2" id="KW-1185">Reference proteome</keyword>
<name>A0A9J5XP04_SOLCO</name>
<gene>
    <name evidence="1" type="ORF">H5410_049250</name>
</gene>